<dbReference type="InterPro" id="IPR025965">
    <property type="entry name" value="FlgD/Vpr_Ig-like"/>
</dbReference>
<accession>A0ABV9KH45</accession>
<dbReference type="InterPro" id="IPR005648">
    <property type="entry name" value="FlgD"/>
</dbReference>
<comment type="similarity">
    <text evidence="1 5">Belongs to the FlgD family.</text>
</comment>
<keyword evidence="3 5" id="KW-1005">Bacterial flagellum biogenesis</keyword>
<dbReference type="Pfam" id="PF03963">
    <property type="entry name" value="FlgD"/>
    <property type="match status" value="1"/>
</dbReference>
<dbReference type="Gene3D" id="2.30.30.910">
    <property type="match status" value="1"/>
</dbReference>
<evidence type="ECO:0000313" key="8">
    <source>
        <dbReference type="Proteomes" id="UP001595973"/>
    </source>
</evidence>
<dbReference type="RefSeq" id="WP_380717924.1">
    <property type="nucleotide sequence ID" value="NZ_JBHSGI010000015.1"/>
</dbReference>
<evidence type="ECO:0000313" key="7">
    <source>
        <dbReference type="EMBL" id="MFC4669495.1"/>
    </source>
</evidence>
<dbReference type="Pfam" id="PF13860">
    <property type="entry name" value="FlgD_ig"/>
    <property type="match status" value="1"/>
</dbReference>
<evidence type="ECO:0000256" key="2">
    <source>
        <dbReference type="ARBA" id="ARBA00016013"/>
    </source>
</evidence>
<keyword evidence="7" id="KW-0282">Flagellum</keyword>
<keyword evidence="7" id="KW-0966">Cell projection</keyword>
<evidence type="ECO:0000256" key="4">
    <source>
        <dbReference type="ARBA" id="ARBA00024746"/>
    </source>
</evidence>
<dbReference type="Proteomes" id="UP001595973">
    <property type="component" value="Unassembled WGS sequence"/>
</dbReference>
<comment type="function">
    <text evidence="4 5">Required for flagellar hook formation. May act as a scaffolding protein.</text>
</comment>
<dbReference type="Gene3D" id="2.60.40.4070">
    <property type="match status" value="1"/>
</dbReference>
<evidence type="ECO:0000256" key="5">
    <source>
        <dbReference type="RuleBase" id="RU362076"/>
    </source>
</evidence>
<keyword evidence="8" id="KW-1185">Reference proteome</keyword>
<evidence type="ECO:0000256" key="1">
    <source>
        <dbReference type="ARBA" id="ARBA00010577"/>
    </source>
</evidence>
<evidence type="ECO:0000259" key="6">
    <source>
        <dbReference type="Pfam" id="PF13860"/>
    </source>
</evidence>
<feature type="domain" description="FlgD/Vpr Ig-like" evidence="6">
    <location>
        <begin position="100"/>
        <end position="173"/>
    </location>
</feature>
<sequence length="217" mass="23171">MQIDSSTTTNTASGTALKKLSEDYTSFLKLLTAQIQHQDPLQPIDSTAFVSQLAQLTQVEQTVQSNTNLEQINSQLAAAAAMSDIQLIGHDVLLATDRVELEDGAAKFEYQVDDDAGLVKAVIKAEDGTVVRELTGLAGLASEVHKMTWDGLDKNGMPVPDAVFTVEIEAETTEGISVSASVYATATVEEMSFEAGRPMLILSNGTTTYSGQIVSVR</sequence>
<gene>
    <name evidence="7" type="ORF">ACFO5X_13115</name>
</gene>
<keyword evidence="7" id="KW-0969">Cilium</keyword>
<dbReference type="EMBL" id="JBHSGI010000015">
    <property type="protein sequence ID" value="MFC4669495.1"/>
    <property type="molecule type" value="Genomic_DNA"/>
</dbReference>
<evidence type="ECO:0000256" key="3">
    <source>
        <dbReference type="ARBA" id="ARBA00022795"/>
    </source>
</evidence>
<comment type="caution">
    <text evidence="7">The sequence shown here is derived from an EMBL/GenBank/DDBJ whole genome shotgun (WGS) entry which is preliminary data.</text>
</comment>
<protein>
    <recommendedName>
        <fullName evidence="2 5">Basal-body rod modification protein FlgD</fullName>
    </recommendedName>
</protein>
<organism evidence="7 8">
    <name type="scientific">Seohaeicola nanhaiensis</name>
    <dbReference type="NCBI Taxonomy" id="1387282"/>
    <lineage>
        <taxon>Bacteria</taxon>
        <taxon>Pseudomonadati</taxon>
        <taxon>Pseudomonadota</taxon>
        <taxon>Alphaproteobacteria</taxon>
        <taxon>Rhodobacterales</taxon>
        <taxon>Roseobacteraceae</taxon>
        <taxon>Seohaeicola</taxon>
    </lineage>
</organism>
<reference evidence="8" key="1">
    <citation type="journal article" date="2019" name="Int. J. Syst. Evol. Microbiol.">
        <title>The Global Catalogue of Microorganisms (GCM) 10K type strain sequencing project: providing services to taxonomists for standard genome sequencing and annotation.</title>
        <authorList>
            <consortium name="The Broad Institute Genomics Platform"/>
            <consortium name="The Broad Institute Genome Sequencing Center for Infectious Disease"/>
            <person name="Wu L."/>
            <person name="Ma J."/>
        </authorList>
    </citation>
    <scope>NUCLEOTIDE SEQUENCE [LARGE SCALE GENOMIC DNA]</scope>
    <source>
        <strain evidence="8">CGMCC 4.7283</strain>
    </source>
</reference>
<name>A0ABV9KH45_9RHOB</name>
<proteinExistence type="inferred from homology"/>